<feature type="compositionally biased region" description="Polar residues" evidence="2">
    <location>
        <begin position="47"/>
        <end position="56"/>
    </location>
</feature>
<dbReference type="OrthoDB" id="2152896at2759"/>
<dbReference type="InterPro" id="IPR013087">
    <property type="entry name" value="Znf_C2H2_type"/>
</dbReference>
<dbReference type="EMBL" id="KN839848">
    <property type="protein sequence ID" value="KIJ64002.1"/>
    <property type="molecule type" value="Genomic_DNA"/>
</dbReference>
<dbReference type="Proteomes" id="UP000053820">
    <property type="component" value="Unassembled WGS sequence"/>
</dbReference>
<evidence type="ECO:0000256" key="1">
    <source>
        <dbReference type="PROSITE-ProRule" id="PRU00042"/>
    </source>
</evidence>
<feature type="region of interest" description="Disordered" evidence="2">
    <location>
        <begin position="39"/>
        <end position="88"/>
    </location>
</feature>
<feature type="compositionally biased region" description="Acidic residues" evidence="2">
    <location>
        <begin position="491"/>
        <end position="503"/>
    </location>
</feature>
<evidence type="ECO:0000313" key="4">
    <source>
        <dbReference type="EMBL" id="KIJ64002.1"/>
    </source>
</evidence>
<feature type="region of interest" description="Disordered" evidence="2">
    <location>
        <begin position="251"/>
        <end position="350"/>
    </location>
</feature>
<keyword evidence="5" id="KW-1185">Reference proteome</keyword>
<sequence length="503" mass="52510">MSPAQISVVSLTDQQNDQPNLSLLSLSIAAATAAPIAASSAAESTTRPSQVTGHNGTTKHRRLSSAGRSRRRLSDARDAATRPSPASLQTASALASLATLSLTSPTVSHAAIPQSLNGAQQPLPILAPANSTIGTLEPSSMDDKEFPNSLPTATGVLSAGASITKSGKKRGTIFTCESCSKVYRHPSCLIKHRWEHTPQWREASKFVLSKHQQVQLLEAAAILSHLSPSSASLPEDRSLWPSFLSGGVVPPPAPGDVAAPEAAPSPSSIPLTHPVSSSVPATSVLGSGRAGSTGPRLHDYSVPPPTSGAGGITQLRPGLLGVPTVSPSGISSSPSGDSRSSPLPVPAATATATDDDALNLLSLRSASVKSESWGSPISASYYEVSSFSSSKYQPYAPSEIGWSLPRSSVRSKSTSSHSRSASESKSDDEGELVDVDDNTIHNPVVYGLNSRGRVSGTRFTWKTEDDDGVIGFSVREEDEEEDGKVSKAADQEWDGMEMDMEMD</sequence>
<keyword evidence="1" id="KW-0479">Metal-binding</keyword>
<evidence type="ECO:0000313" key="5">
    <source>
        <dbReference type="Proteomes" id="UP000053820"/>
    </source>
</evidence>
<reference evidence="4 5" key="1">
    <citation type="submission" date="2014-04" db="EMBL/GenBank/DDBJ databases">
        <title>Evolutionary Origins and Diversification of the Mycorrhizal Mutualists.</title>
        <authorList>
            <consortium name="DOE Joint Genome Institute"/>
            <consortium name="Mycorrhizal Genomics Consortium"/>
            <person name="Kohler A."/>
            <person name="Kuo A."/>
            <person name="Nagy L.G."/>
            <person name="Floudas D."/>
            <person name="Copeland A."/>
            <person name="Barry K.W."/>
            <person name="Cichocki N."/>
            <person name="Veneault-Fourrey C."/>
            <person name="LaButti K."/>
            <person name="Lindquist E.A."/>
            <person name="Lipzen A."/>
            <person name="Lundell T."/>
            <person name="Morin E."/>
            <person name="Murat C."/>
            <person name="Riley R."/>
            <person name="Ohm R."/>
            <person name="Sun H."/>
            <person name="Tunlid A."/>
            <person name="Henrissat B."/>
            <person name="Grigoriev I.V."/>
            <person name="Hibbett D.S."/>
            <person name="Martin F."/>
        </authorList>
    </citation>
    <scope>NUCLEOTIDE SEQUENCE [LARGE SCALE GENOMIC DNA]</scope>
    <source>
        <strain evidence="4 5">MD-312</strain>
    </source>
</reference>
<evidence type="ECO:0000259" key="3">
    <source>
        <dbReference type="PROSITE" id="PS50157"/>
    </source>
</evidence>
<feature type="domain" description="C2H2-type" evidence="3">
    <location>
        <begin position="174"/>
        <end position="201"/>
    </location>
</feature>
<feature type="region of interest" description="Disordered" evidence="2">
    <location>
        <begin position="399"/>
        <end position="434"/>
    </location>
</feature>
<proteinExistence type="predicted"/>
<feature type="region of interest" description="Disordered" evidence="2">
    <location>
        <begin position="476"/>
        <end position="503"/>
    </location>
</feature>
<evidence type="ECO:0000256" key="2">
    <source>
        <dbReference type="SAM" id="MobiDB-lite"/>
    </source>
</evidence>
<dbReference type="PROSITE" id="PS50157">
    <property type="entry name" value="ZINC_FINGER_C2H2_2"/>
    <property type="match status" value="1"/>
</dbReference>
<protein>
    <recommendedName>
        <fullName evidence="3">C2H2-type domain-containing protein</fullName>
    </recommendedName>
</protein>
<accession>A0A0C9WF85</accession>
<feature type="compositionally biased region" description="Polar residues" evidence="2">
    <location>
        <begin position="274"/>
        <end position="285"/>
    </location>
</feature>
<dbReference type="HOGENOM" id="CLU_043182_0_0_1"/>
<feature type="compositionally biased region" description="Low complexity" evidence="2">
    <location>
        <begin position="403"/>
        <end position="419"/>
    </location>
</feature>
<feature type="compositionally biased region" description="Low complexity" evidence="2">
    <location>
        <begin position="255"/>
        <end position="270"/>
    </location>
</feature>
<keyword evidence="1" id="KW-0863">Zinc-finger</keyword>
<gene>
    <name evidence="4" type="ORF">HYDPIDRAFT_175740</name>
</gene>
<name>A0A0C9WF85_9AGAM</name>
<feature type="compositionally biased region" description="Basic residues" evidence="2">
    <location>
        <begin position="57"/>
        <end position="71"/>
    </location>
</feature>
<dbReference type="PROSITE" id="PS00028">
    <property type="entry name" value="ZINC_FINGER_C2H2_1"/>
    <property type="match status" value="1"/>
</dbReference>
<organism evidence="4 5">
    <name type="scientific">Hydnomerulius pinastri MD-312</name>
    <dbReference type="NCBI Taxonomy" id="994086"/>
    <lineage>
        <taxon>Eukaryota</taxon>
        <taxon>Fungi</taxon>
        <taxon>Dikarya</taxon>
        <taxon>Basidiomycota</taxon>
        <taxon>Agaricomycotina</taxon>
        <taxon>Agaricomycetes</taxon>
        <taxon>Agaricomycetidae</taxon>
        <taxon>Boletales</taxon>
        <taxon>Boletales incertae sedis</taxon>
        <taxon>Leucogyrophana</taxon>
    </lineage>
</organism>
<dbReference type="GO" id="GO:0008270">
    <property type="term" value="F:zinc ion binding"/>
    <property type="evidence" value="ECO:0007669"/>
    <property type="project" value="UniProtKB-KW"/>
</dbReference>
<feature type="compositionally biased region" description="Low complexity" evidence="2">
    <location>
        <begin position="326"/>
        <end position="350"/>
    </location>
</feature>
<dbReference type="AlphaFoldDB" id="A0A0C9WF85"/>
<keyword evidence="1" id="KW-0862">Zinc</keyword>